<dbReference type="Proteomes" id="UP000626026">
    <property type="component" value="Unassembled WGS sequence"/>
</dbReference>
<comment type="caution">
    <text evidence="2">The sequence shown here is derived from an EMBL/GenBank/DDBJ whole genome shotgun (WGS) entry which is preliminary data.</text>
</comment>
<dbReference type="SUPFAM" id="SSF54593">
    <property type="entry name" value="Glyoxalase/Bleomycin resistance protein/Dihydroxybiphenyl dioxygenase"/>
    <property type="match status" value="1"/>
</dbReference>
<dbReference type="InterPro" id="IPR029068">
    <property type="entry name" value="Glyas_Bleomycin-R_OHBP_Dase"/>
</dbReference>
<dbReference type="PANTHER" id="PTHR40265">
    <property type="entry name" value="BLL2707 PROTEIN"/>
    <property type="match status" value="1"/>
</dbReference>
<evidence type="ECO:0000259" key="1">
    <source>
        <dbReference type="Pfam" id="PF13468"/>
    </source>
</evidence>
<keyword evidence="3" id="KW-1185">Reference proteome</keyword>
<dbReference type="Pfam" id="PF13468">
    <property type="entry name" value="Glyoxalase_3"/>
    <property type="match status" value="1"/>
</dbReference>
<reference evidence="2 3" key="1">
    <citation type="journal article" date="2013" name="Int. J. Syst. Evol. Microbiol.">
        <title>Roseomonas aerophila sp. nov., isolated from air.</title>
        <authorList>
            <person name="Kim S.J."/>
            <person name="Weon H.Y."/>
            <person name="Ahn J.H."/>
            <person name="Hong S.B."/>
            <person name="Seok S.J."/>
            <person name="Whang K.S."/>
            <person name="Kwon S.W."/>
        </authorList>
    </citation>
    <scope>NUCLEOTIDE SEQUENCE [LARGE SCALE GENOMIC DNA]</scope>
    <source>
        <strain evidence="2 3">NBRC 108923</strain>
    </source>
</reference>
<evidence type="ECO:0000313" key="2">
    <source>
        <dbReference type="EMBL" id="MBC9206504.1"/>
    </source>
</evidence>
<dbReference type="EMBL" id="JACTVA010000008">
    <property type="protein sequence ID" value="MBC9206504.1"/>
    <property type="molecule type" value="Genomic_DNA"/>
</dbReference>
<feature type="domain" description="Glyoxalase-like" evidence="1">
    <location>
        <begin position="6"/>
        <end position="182"/>
    </location>
</feature>
<evidence type="ECO:0000313" key="3">
    <source>
        <dbReference type="Proteomes" id="UP000626026"/>
    </source>
</evidence>
<dbReference type="InterPro" id="IPR025870">
    <property type="entry name" value="Glyoxalase-like_dom"/>
</dbReference>
<protein>
    <submittedName>
        <fullName evidence="2">VOC family protein</fullName>
    </submittedName>
</protein>
<dbReference type="PANTHER" id="PTHR40265:SF1">
    <property type="entry name" value="GLYOXALASE-LIKE DOMAIN-CONTAINING PROTEIN"/>
    <property type="match status" value="1"/>
</dbReference>
<name>A0ABR7RIU8_9PROT</name>
<proteinExistence type="predicted"/>
<dbReference type="Gene3D" id="3.10.180.10">
    <property type="entry name" value="2,3-Dihydroxybiphenyl 1,2-Dioxygenase, domain 1"/>
    <property type="match status" value="1"/>
</dbReference>
<sequence>MPAPRFDHVVIYVEDQLDAAAETYAKLGFQLTERGHHTMGSSNNLAIFGTDYMELLGYEPANAAKAAGLWQMPVGLGGLVFKPGPDAGFRDALIERGVPAQPSREFSRPVDVPEGQRDAAFRVTHLDDSIAFNGRVFFCHHFTPELVWRKEWQDQPNGVTSIAEFVVVSGDPEKSAAPYRRLYGDAAFESLPGGVALNAGQGRLLILKPDAARQHLGDALPALPADGAEKMVGLVLRTSSLAKARAALEEGKVPFKAEGNRLLVAAPETFGLALGFVE</sequence>
<accession>A0ABR7RIU8</accession>
<organism evidence="2 3">
    <name type="scientific">Teichococcus aerophilus</name>
    <dbReference type="NCBI Taxonomy" id="1224513"/>
    <lineage>
        <taxon>Bacteria</taxon>
        <taxon>Pseudomonadati</taxon>
        <taxon>Pseudomonadota</taxon>
        <taxon>Alphaproteobacteria</taxon>
        <taxon>Acetobacterales</taxon>
        <taxon>Roseomonadaceae</taxon>
        <taxon>Roseomonas</taxon>
    </lineage>
</organism>
<gene>
    <name evidence="2" type="ORF">IBL26_06620</name>
</gene>